<evidence type="ECO:0000256" key="2">
    <source>
        <dbReference type="ARBA" id="ARBA00010617"/>
    </source>
</evidence>
<comment type="similarity">
    <text evidence="2 8">Belongs to the cytochrome P450 family.</text>
</comment>
<gene>
    <name evidence="10" type="ORF">P154DRAFT_450421</name>
</gene>
<dbReference type="PROSITE" id="PS00086">
    <property type="entry name" value="CYTOCHROME_P450"/>
    <property type="match status" value="1"/>
</dbReference>
<dbReference type="InterPro" id="IPR001128">
    <property type="entry name" value="Cyt_P450"/>
</dbReference>
<protein>
    <submittedName>
        <fullName evidence="10">Putative cytochrome P450</fullName>
    </submittedName>
</protein>
<dbReference type="PRINTS" id="PR00385">
    <property type="entry name" value="P450"/>
</dbReference>
<dbReference type="PANTHER" id="PTHR24305">
    <property type="entry name" value="CYTOCHROME P450"/>
    <property type="match status" value="1"/>
</dbReference>
<dbReference type="GO" id="GO:0005506">
    <property type="term" value="F:iron ion binding"/>
    <property type="evidence" value="ECO:0007669"/>
    <property type="project" value="InterPro"/>
</dbReference>
<evidence type="ECO:0000256" key="3">
    <source>
        <dbReference type="ARBA" id="ARBA00022723"/>
    </source>
</evidence>
<dbReference type="InterPro" id="IPR002401">
    <property type="entry name" value="Cyt_P450_E_grp-I"/>
</dbReference>
<keyword evidence="9" id="KW-0472">Membrane</keyword>
<comment type="cofactor">
    <cofactor evidence="1 7">
        <name>heme</name>
        <dbReference type="ChEBI" id="CHEBI:30413"/>
    </cofactor>
</comment>
<feature type="transmembrane region" description="Helical" evidence="9">
    <location>
        <begin position="12"/>
        <end position="33"/>
    </location>
</feature>
<dbReference type="PRINTS" id="PR00463">
    <property type="entry name" value="EP450I"/>
</dbReference>
<dbReference type="Proteomes" id="UP000799779">
    <property type="component" value="Unassembled WGS sequence"/>
</dbReference>
<keyword evidence="5 7" id="KW-0408">Iron</keyword>
<reference evidence="10" key="1">
    <citation type="journal article" date="2020" name="Stud. Mycol.">
        <title>101 Dothideomycetes genomes: a test case for predicting lifestyles and emergence of pathogens.</title>
        <authorList>
            <person name="Haridas S."/>
            <person name="Albert R."/>
            <person name="Binder M."/>
            <person name="Bloem J."/>
            <person name="Labutti K."/>
            <person name="Salamov A."/>
            <person name="Andreopoulos B."/>
            <person name="Baker S."/>
            <person name="Barry K."/>
            <person name="Bills G."/>
            <person name="Bluhm B."/>
            <person name="Cannon C."/>
            <person name="Castanera R."/>
            <person name="Culley D."/>
            <person name="Daum C."/>
            <person name="Ezra D."/>
            <person name="Gonzalez J."/>
            <person name="Henrissat B."/>
            <person name="Kuo A."/>
            <person name="Liang C."/>
            <person name="Lipzen A."/>
            <person name="Lutzoni F."/>
            <person name="Magnuson J."/>
            <person name="Mondo S."/>
            <person name="Nolan M."/>
            <person name="Ohm R."/>
            <person name="Pangilinan J."/>
            <person name="Park H.-J."/>
            <person name="Ramirez L."/>
            <person name="Alfaro M."/>
            <person name="Sun H."/>
            <person name="Tritt A."/>
            <person name="Yoshinaga Y."/>
            <person name="Zwiers L.-H."/>
            <person name="Turgeon B."/>
            <person name="Goodwin S."/>
            <person name="Spatafora J."/>
            <person name="Crous P."/>
            <person name="Grigoriev I."/>
        </authorList>
    </citation>
    <scope>NUCLEOTIDE SEQUENCE</scope>
    <source>
        <strain evidence="10">CBS 123094</strain>
    </source>
</reference>
<evidence type="ECO:0000256" key="9">
    <source>
        <dbReference type="SAM" id="Phobius"/>
    </source>
</evidence>
<dbReference type="InterPro" id="IPR050121">
    <property type="entry name" value="Cytochrome_P450_monoxygenase"/>
</dbReference>
<dbReference type="GO" id="GO:0020037">
    <property type="term" value="F:heme binding"/>
    <property type="evidence" value="ECO:0007669"/>
    <property type="project" value="InterPro"/>
</dbReference>
<dbReference type="InterPro" id="IPR017972">
    <property type="entry name" value="Cyt_P450_CS"/>
</dbReference>
<keyword evidence="11" id="KW-1185">Reference proteome</keyword>
<keyword evidence="6 8" id="KW-0503">Monooxygenase</keyword>
<evidence type="ECO:0000313" key="11">
    <source>
        <dbReference type="Proteomes" id="UP000799779"/>
    </source>
</evidence>
<keyword evidence="9" id="KW-0812">Transmembrane</keyword>
<proteinExistence type="inferred from homology"/>
<keyword evidence="7 8" id="KW-0349">Heme</keyword>
<dbReference type="EMBL" id="ML977709">
    <property type="protein sequence ID" value="KAF1993361.1"/>
    <property type="molecule type" value="Genomic_DNA"/>
</dbReference>
<dbReference type="GO" id="GO:0004497">
    <property type="term" value="F:monooxygenase activity"/>
    <property type="evidence" value="ECO:0007669"/>
    <property type="project" value="UniProtKB-KW"/>
</dbReference>
<evidence type="ECO:0000256" key="6">
    <source>
        <dbReference type="ARBA" id="ARBA00023033"/>
    </source>
</evidence>
<feature type="binding site" description="axial binding residue" evidence="7">
    <location>
        <position position="446"/>
    </location>
    <ligand>
        <name>heme</name>
        <dbReference type="ChEBI" id="CHEBI:30413"/>
    </ligand>
    <ligandPart>
        <name>Fe</name>
        <dbReference type="ChEBI" id="CHEBI:18248"/>
    </ligandPart>
</feature>
<keyword evidence="3 7" id="KW-0479">Metal-binding</keyword>
<name>A0A6A5VZQ5_9PLEO</name>
<dbReference type="Pfam" id="PF00067">
    <property type="entry name" value="p450"/>
    <property type="match status" value="1"/>
</dbReference>
<evidence type="ECO:0000256" key="7">
    <source>
        <dbReference type="PIRSR" id="PIRSR602401-1"/>
    </source>
</evidence>
<evidence type="ECO:0000256" key="8">
    <source>
        <dbReference type="RuleBase" id="RU000461"/>
    </source>
</evidence>
<sequence length="510" mass="57924">MLDWHSSVLSAPAILAATCIVYTIVLVIYRLYLSPIARFPGPKLAAVTGLYEFWYDAIRGGKYIWEVEKMHMNYGPVVRIRPDEIHVSDPDFYGVLYASGQERRDKVKKNARQFGAPDSVLAAVHHDLHRMRRATLSFFFSKSSVNRLEPVIQEKVDQLVDRMRGFRTTRQPIPVFAMFTAFTNVVDVIMEYAFARSDRRLAHPEFDPLFMEAFSAAGDLCHWTLHMNWILQMLQALPEWMAKAMVPGLGKVIEFQNKIKGQIRDIENGTNKQDGNTIFHHILASDMPRSEKTLGRLWQEGMVVVGAGTETTAWTLVVGLTYIMMNDNIRRRLEHELQEAKASIGMLRLKDLEQLPYLSACIKESLRLSYGVTSRLPRVAPNQTLEVSGTTDLRIPADVHISMNSVMIHRNPQVFPDPDAFHPERWLDNPRLSRYLVSFSKGARQCLGVNLAYAELYMALGAIFDQFRTPDEGELRLQLLGATVNDVAIAGDMFVPSVVSNNKHVKAIFE</sequence>
<accession>A0A6A5VZQ5</accession>
<evidence type="ECO:0000313" key="10">
    <source>
        <dbReference type="EMBL" id="KAF1993361.1"/>
    </source>
</evidence>
<evidence type="ECO:0000256" key="1">
    <source>
        <dbReference type="ARBA" id="ARBA00001971"/>
    </source>
</evidence>
<dbReference type="OrthoDB" id="3945418at2759"/>
<dbReference type="CDD" id="cd11062">
    <property type="entry name" value="CYP58-like"/>
    <property type="match status" value="1"/>
</dbReference>
<dbReference type="GO" id="GO:0016705">
    <property type="term" value="F:oxidoreductase activity, acting on paired donors, with incorporation or reduction of molecular oxygen"/>
    <property type="evidence" value="ECO:0007669"/>
    <property type="project" value="InterPro"/>
</dbReference>
<keyword evidence="9" id="KW-1133">Transmembrane helix</keyword>
<dbReference type="SUPFAM" id="SSF48264">
    <property type="entry name" value="Cytochrome P450"/>
    <property type="match status" value="1"/>
</dbReference>
<dbReference type="Gene3D" id="1.10.630.10">
    <property type="entry name" value="Cytochrome P450"/>
    <property type="match status" value="1"/>
</dbReference>
<evidence type="ECO:0000256" key="4">
    <source>
        <dbReference type="ARBA" id="ARBA00023002"/>
    </source>
</evidence>
<dbReference type="AlphaFoldDB" id="A0A6A5VZQ5"/>
<dbReference type="PANTHER" id="PTHR24305:SF157">
    <property type="entry name" value="N-ACETYLTRYPTOPHAN 6-HYDROXYLASE IVOC-RELATED"/>
    <property type="match status" value="1"/>
</dbReference>
<keyword evidence="4 8" id="KW-0560">Oxidoreductase</keyword>
<organism evidence="10 11">
    <name type="scientific">Amniculicola lignicola CBS 123094</name>
    <dbReference type="NCBI Taxonomy" id="1392246"/>
    <lineage>
        <taxon>Eukaryota</taxon>
        <taxon>Fungi</taxon>
        <taxon>Dikarya</taxon>
        <taxon>Ascomycota</taxon>
        <taxon>Pezizomycotina</taxon>
        <taxon>Dothideomycetes</taxon>
        <taxon>Pleosporomycetidae</taxon>
        <taxon>Pleosporales</taxon>
        <taxon>Amniculicolaceae</taxon>
        <taxon>Amniculicola</taxon>
    </lineage>
</organism>
<evidence type="ECO:0000256" key="5">
    <source>
        <dbReference type="ARBA" id="ARBA00023004"/>
    </source>
</evidence>
<dbReference type="InterPro" id="IPR036396">
    <property type="entry name" value="Cyt_P450_sf"/>
</dbReference>